<dbReference type="GO" id="GO:0008270">
    <property type="term" value="F:zinc ion binding"/>
    <property type="evidence" value="ECO:0007669"/>
    <property type="project" value="UniProtKB-KW"/>
</dbReference>
<dbReference type="EMBL" id="HACG01047447">
    <property type="protein sequence ID" value="CEK94312.1"/>
    <property type="molecule type" value="Transcribed_RNA"/>
</dbReference>
<dbReference type="Pfam" id="PF13912">
    <property type="entry name" value="zf-C2H2_6"/>
    <property type="match status" value="1"/>
</dbReference>
<evidence type="ECO:0000256" key="6">
    <source>
        <dbReference type="ARBA" id="ARBA00022833"/>
    </source>
</evidence>
<dbReference type="PROSITE" id="PS50157">
    <property type="entry name" value="ZINC_FINGER_C2H2_2"/>
    <property type="match status" value="2"/>
</dbReference>
<dbReference type="SUPFAM" id="SSF57667">
    <property type="entry name" value="beta-beta-alpha zinc fingers"/>
    <property type="match status" value="1"/>
</dbReference>
<dbReference type="PANTHER" id="PTHR16515">
    <property type="entry name" value="PR DOMAIN ZINC FINGER PROTEIN"/>
    <property type="match status" value="1"/>
</dbReference>
<feature type="non-terminal residue" evidence="12">
    <location>
        <position position="174"/>
    </location>
</feature>
<protein>
    <recommendedName>
        <fullName evidence="11">C2H2-type domain-containing protein</fullName>
    </recommendedName>
</protein>
<proteinExistence type="inferred from homology"/>
<organism evidence="12">
    <name type="scientific">Arion vulgaris</name>
    <dbReference type="NCBI Taxonomy" id="1028688"/>
    <lineage>
        <taxon>Eukaryota</taxon>
        <taxon>Metazoa</taxon>
        <taxon>Spiralia</taxon>
        <taxon>Lophotrochozoa</taxon>
        <taxon>Mollusca</taxon>
        <taxon>Gastropoda</taxon>
        <taxon>Heterobranchia</taxon>
        <taxon>Euthyneura</taxon>
        <taxon>Panpulmonata</taxon>
        <taxon>Eupulmonata</taxon>
        <taxon>Stylommatophora</taxon>
        <taxon>Helicina</taxon>
        <taxon>Arionoidea</taxon>
        <taxon>Arionidae</taxon>
        <taxon>Arion</taxon>
    </lineage>
</organism>
<evidence type="ECO:0000256" key="1">
    <source>
        <dbReference type="ARBA" id="ARBA00004123"/>
    </source>
</evidence>
<gene>
    <name evidence="12" type="primary">ORF200167</name>
</gene>
<evidence type="ECO:0000256" key="2">
    <source>
        <dbReference type="ARBA" id="ARBA00006991"/>
    </source>
</evidence>
<dbReference type="SMART" id="SM00355">
    <property type="entry name" value="ZnF_C2H2"/>
    <property type="match status" value="2"/>
</dbReference>
<evidence type="ECO:0000256" key="7">
    <source>
        <dbReference type="ARBA" id="ARBA00023015"/>
    </source>
</evidence>
<accession>A0A0B7BN21</accession>
<dbReference type="AlphaFoldDB" id="A0A0B7BN21"/>
<evidence type="ECO:0000256" key="8">
    <source>
        <dbReference type="ARBA" id="ARBA00023163"/>
    </source>
</evidence>
<comment type="subcellular location">
    <subcellularLocation>
        <location evidence="1">Nucleus</location>
    </subcellularLocation>
</comment>
<keyword evidence="7" id="KW-0805">Transcription regulation</keyword>
<evidence type="ECO:0000256" key="9">
    <source>
        <dbReference type="ARBA" id="ARBA00023242"/>
    </source>
</evidence>
<feature type="non-terminal residue" evidence="12">
    <location>
        <position position="1"/>
    </location>
</feature>
<keyword evidence="4" id="KW-0677">Repeat</keyword>
<dbReference type="GO" id="GO:0005634">
    <property type="term" value="C:nucleus"/>
    <property type="evidence" value="ECO:0007669"/>
    <property type="project" value="UniProtKB-SubCell"/>
</dbReference>
<feature type="domain" description="C2H2-type" evidence="11">
    <location>
        <begin position="122"/>
        <end position="149"/>
    </location>
</feature>
<dbReference type="Pfam" id="PF00096">
    <property type="entry name" value="zf-C2H2"/>
    <property type="match status" value="1"/>
</dbReference>
<keyword evidence="3" id="KW-0479">Metal-binding</keyword>
<dbReference type="Gene3D" id="3.30.160.60">
    <property type="entry name" value="Classic Zinc Finger"/>
    <property type="match status" value="2"/>
</dbReference>
<keyword evidence="6" id="KW-0862">Zinc</keyword>
<comment type="similarity">
    <text evidence="2">Belongs to the krueppel C2H2-type zinc-finger protein family.</text>
</comment>
<dbReference type="GO" id="GO:0010468">
    <property type="term" value="P:regulation of gene expression"/>
    <property type="evidence" value="ECO:0007669"/>
    <property type="project" value="TreeGrafter"/>
</dbReference>
<dbReference type="InterPro" id="IPR050331">
    <property type="entry name" value="Zinc_finger"/>
</dbReference>
<evidence type="ECO:0000313" key="12">
    <source>
        <dbReference type="EMBL" id="CEK94312.1"/>
    </source>
</evidence>
<evidence type="ECO:0000256" key="10">
    <source>
        <dbReference type="PROSITE-ProRule" id="PRU00042"/>
    </source>
</evidence>
<sequence length="174" mass="19768">TGDFEMVHEHTGNTIMKTESENGDLCLNDDNLDLNNGDCSHLSENEFYVSKKDSRHTVSNVSCENLDKSDVCEVGLTKLVSLNTDRKKYGGDKLDKCLVSNLDFICSDNLRALSTHTKKNSYKCDVCNKSFVEYVILKKHMYEHKVDKCYKCDVCGIEFTNTSNLKIHKRIHTG</sequence>
<keyword evidence="8" id="KW-0804">Transcription</keyword>
<dbReference type="FunFam" id="3.30.160.60:FF:000017">
    <property type="entry name" value="zinc finger protein 62 homolog"/>
    <property type="match status" value="1"/>
</dbReference>
<dbReference type="PANTHER" id="PTHR16515:SF66">
    <property type="entry name" value="C2H2-TYPE DOMAIN-CONTAINING PROTEIN"/>
    <property type="match status" value="1"/>
</dbReference>
<evidence type="ECO:0000259" key="11">
    <source>
        <dbReference type="PROSITE" id="PS50157"/>
    </source>
</evidence>
<dbReference type="InterPro" id="IPR013087">
    <property type="entry name" value="Znf_C2H2_type"/>
</dbReference>
<keyword evidence="9" id="KW-0539">Nucleus</keyword>
<dbReference type="InterPro" id="IPR036236">
    <property type="entry name" value="Znf_C2H2_sf"/>
</dbReference>
<keyword evidence="5 10" id="KW-0863">Zinc-finger</keyword>
<evidence type="ECO:0000256" key="5">
    <source>
        <dbReference type="ARBA" id="ARBA00022771"/>
    </source>
</evidence>
<reference evidence="12" key="1">
    <citation type="submission" date="2014-12" db="EMBL/GenBank/DDBJ databases">
        <title>Insight into the proteome of Arion vulgaris.</title>
        <authorList>
            <person name="Aradska J."/>
            <person name="Bulat T."/>
            <person name="Smidak R."/>
            <person name="Sarate P."/>
            <person name="Gangsoo J."/>
            <person name="Sialana F."/>
            <person name="Bilban M."/>
            <person name="Lubec G."/>
        </authorList>
    </citation>
    <scope>NUCLEOTIDE SEQUENCE</scope>
    <source>
        <tissue evidence="12">Skin</tissue>
    </source>
</reference>
<evidence type="ECO:0000256" key="3">
    <source>
        <dbReference type="ARBA" id="ARBA00022723"/>
    </source>
</evidence>
<evidence type="ECO:0000256" key="4">
    <source>
        <dbReference type="ARBA" id="ARBA00022737"/>
    </source>
</evidence>
<feature type="domain" description="C2H2-type" evidence="11">
    <location>
        <begin position="150"/>
        <end position="174"/>
    </location>
</feature>
<dbReference type="PROSITE" id="PS00028">
    <property type="entry name" value="ZINC_FINGER_C2H2_1"/>
    <property type="match status" value="2"/>
</dbReference>
<name>A0A0B7BN21_9EUPU</name>